<sequence>MFLSFLLLFRIREPIGEFQNIPLIEKVQDLESFVNSHKTVLVFCQSNDPSQKMDYASYSISKYKKQISFVKVPHFVAEELNVSILPDILGYQQGKPVNDTNQIGIQNVFGISSFCEYLLGKRIIQLNSPEELRQLFESHKTSIIGVDGAPVPKGYPKTDLFYQAPSAIFRYFNISVTNGIYVYRPADRQLVRAQNNNYKSYSRTNVVELSQVDVSSRKYIAGYFISTGNATLTSNQMQILNTLGSKFSQKNENFFFAPLVGKSGMVFYRAGSFVHFKIPFFMVMETGAVPFSPKRWAVMDSDKMYDIDYLEKFLQRIENGEEPPTVVSEEVSSSNPSKIVNKEYFGKIMNDNSESVVIFYKENHPANTRVELTIQKAQELLKSENVKFYFFDLSKNDYPQKISQIERIPFMVQYAKGTAERPAYYRGSFDIGDVIEWTSNHASKHFDVKFDSQKVQAEIQDAVQKKMKSGDAPNYDEL</sequence>
<dbReference type="AlphaFoldDB" id="A0A1J4KVC8"/>
<keyword evidence="2" id="KW-1185">Reference proteome</keyword>
<gene>
    <name evidence="1" type="ORF">TRFO_42608</name>
</gene>
<organism evidence="1 2">
    <name type="scientific">Tritrichomonas foetus</name>
    <dbReference type="NCBI Taxonomy" id="1144522"/>
    <lineage>
        <taxon>Eukaryota</taxon>
        <taxon>Metamonada</taxon>
        <taxon>Parabasalia</taxon>
        <taxon>Tritrichomonadida</taxon>
        <taxon>Tritrichomonadidae</taxon>
        <taxon>Tritrichomonas</taxon>
    </lineage>
</organism>
<proteinExistence type="predicted"/>
<evidence type="ECO:0008006" key="3">
    <source>
        <dbReference type="Google" id="ProtNLM"/>
    </source>
</evidence>
<evidence type="ECO:0000313" key="1">
    <source>
        <dbReference type="EMBL" id="OHT15273.1"/>
    </source>
</evidence>
<dbReference type="OrthoDB" id="427280at2759"/>
<dbReference type="SUPFAM" id="SSF52833">
    <property type="entry name" value="Thioredoxin-like"/>
    <property type="match status" value="1"/>
</dbReference>
<accession>A0A1J4KVC8</accession>
<name>A0A1J4KVC8_9EUKA</name>
<dbReference type="InterPro" id="IPR036249">
    <property type="entry name" value="Thioredoxin-like_sf"/>
</dbReference>
<dbReference type="Proteomes" id="UP000179807">
    <property type="component" value="Unassembled WGS sequence"/>
</dbReference>
<evidence type="ECO:0000313" key="2">
    <source>
        <dbReference type="Proteomes" id="UP000179807"/>
    </source>
</evidence>
<reference evidence="1" key="1">
    <citation type="submission" date="2016-10" db="EMBL/GenBank/DDBJ databases">
        <authorList>
            <person name="Benchimol M."/>
            <person name="Almeida L.G."/>
            <person name="Vasconcelos A.T."/>
            <person name="Perreira-Neves A."/>
            <person name="Rosa I.A."/>
            <person name="Tasca T."/>
            <person name="Bogo M.R."/>
            <person name="de Souza W."/>
        </authorList>
    </citation>
    <scope>NUCLEOTIDE SEQUENCE [LARGE SCALE GENOMIC DNA]</scope>
    <source>
        <strain evidence="1">K</strain>
    </source>
</reference>
<dbReference type="EMBL" id="MLAK01000243">
    <property type="protein sequence ID" value="OHT15273.1"/>
    <property type="molecule type" value="Genomic_DNA"/>
</dbReference>
<dbReference type="RefSeq" id="XP_068368409.1">
    <property type="nucleotide sequence ID" value="XM_068514394.1"/>
</dbReference>
<dbReference type="GeneID" id="94849098"/>
<comment type="caution">
    <text evidence="1">The sequence shown here is derived from an EMBL/GenBank/DDBJ whole genome shotgun (WGS) entry which is preliminary data.</text>
</comment>
<dbReference type="Gene3D" id="3.40.30.10">
    <property type="entry name" value="Glutaredoxin"/>
    <property type="match status" value="1"/>
</dbReference>
<dbReference type="VEuPathDB" id="TrichDB:TRFO_42608"/>
<protein>
    <recommendedName>
        <fullName evidence="3">Thioredoxin domain-containing protein</fullName>
    </recommendedName>
</protein>